<reference evidence="1 2" key="1">
    <citation type="journal article" date="2018" name="Mol. Biol. Evol.">
        <title>Broad Genomic Sampling Reveals a Smut Pathogenic Ancestry of the Fungal Clade Ustilaginomycotina.</title>
        <authorList>
            <person name="Kijpornyongpan T."/>
            <person name="Mondo S.J."/>
            <person name="Barry K."/>
            <person name="Sandor L."/>
            <person name="Lee J."/>
            <person name="Lipzen A."/>
            <person name="Pangilinan J."/>
            <person name="LaButti K."/>
            <person name="Hainaut M."/>
            <person name="Henrissat B."/>
            <person name="Grigoriev I.V."/>
            <person name="Spatafora J.W."/>
            <person name="Aime M.C."/>
        </authorList>
    </citation>
    <scope>NUCLEOTIDE SEQUENCE [LARGE SCALE GENOMIC DNA]</scope>
    <source>
        <strain evidence="1 2">SA 807</strain>
    </source>
</reference>
<dbReference type="EMBL" id="KZ820125">
    <property type="protein sequence ID" value="PWN48906.1"/>
    <property type="molecule type" value="Genomic_DNA"/>
</dbReference>
<evidence type="ECO:0000313" key="1">
    <source>
        <dbReference type="EMBL" id="PWN48906.1"/>
    </source>
</evidence>
<protein>
    <submittedName>
        <fullName evidence="1">Uncharacterized protein</fullName>
    </submittedName>
</protein>
<name>A0ACD0NSY6_9BASI</name>
<dbReference type="Proteomes" id="UP000245626">
    <property type="component" value="Unassembled WGS sequence"/>
</dbReference>
<accession>A0ACD0NSY6</accession>
<evidence type="ECO:0000313" key="2">
    <source>
        <dbReference type="Proteomes" id="UP000245626"/>
    </source>
</evidence>
<sequence length="1037" mass="111812">MTAPSNLTVSYPLSFTNSFWSWPDYRRGAASLYSKLQAGIDENTSILALVSHRTEIEYNHAEALATPPPNPTFSNPLFKEALSLLTASSSPSQVSRGFSSNASAASHAFRAIEAEITSAQASAHGKVANNLEKLILNPFGKWAEEHKLRVSSSWEHVDASLQRFEKQKAEVERLRNNYESKCRQADEAEDDARFAPVTTDEIPASPAVGLEKQTPASIDASSSATADEKSEGVKPADPERLKRRETLRKQFGFGNRTPSEGHRPSEFAGVRIPSASSDKYSSPRVASNEMARSSSGDLDVPLSSSGDVSLKRAGTLGSYLSSAVGKMGDSAALKPLKAAVGGLAEPRHIRLRREADAAEKSYEESVRSLDRTRCAVEEILFEHYTFAQRWETDRVKAVKAVLMSYNAALSTLHPSLAASFERSLALQKGFNPERELRNFVNDAQTGPFRPAPEVFHPYYHDEAGSQLYAGAGGFGIDLVAAARADALARQEDLSKDLPATPGSTLSSKMPPLPPVLHALLSALERAYHDSNRWPSPPPTEDSPSTLLVQSLEKRKSWIYEVPLPVTHRLRDVLISQLSSPQPGGTSAEGISDAVLDAYDPPVLASVVKLWALELGTSLLPPDTWDLVYNLYAAAAGQEKEALEAKRASQTAAQSSEVTANDDNDKEGEPASAESAKEKGKGKEAEELKIDEEVEKKIREGVIEDLCVVLAKLPQVHLTCLDAIIHHLHKLLKDTKTDEPDIIFLNKLGLSIGRALIRPRFETARTISARHPTLLAMDLVQYYDRIFPDLLARKARESDLALAAQRRMPIRKRTKPVDQRISRSSIGRDVQEGHQLLAAQYGSMHASDSNGSSQSPEPSLMNEAIRRGASPIAEEDERDAEKKRESMPRPTIDTSAQGGVQKTGEEIAPTPISQRVLSVSSSAVPTDSIPIAEEKGQTGEPSSEAEAKTAKEDIAIPGPAATGAAPAVDGAPAPASANSTSKGTVDEEDKPLSNVARLSRQFGSSGGPRGPRPAGARGSRVPSNSGGASITPGVKEEP</sequence>
<gene>
    <name evidence="1" type="ORF">IE53DRAFT_398827</name>
</gene>
<keyword evidence="2" id="KW-1185">Reference proteome</keyword>
<organism evidence="1 2">
    <name type="scientific">Violaceomyces palustris</name>
    <dbReference type="NCBI Taxonomy" id="1673888"/>
    <lineage>
        <taxon>Eukaryota</taxon>
        <taxon>Fungi</taxon>
        <taxon>Dikarya</taxon>
        <taxon>Basidiomycota</taxon>
        <taxon>Ustilaginomycotina</taxon>
        <taxon>Ustilaginomycetes</taxon>
        <taxon>Violaceomycetales</taxon>
        <taxon>Violaceomycetaceae</taxon>
        <taxon>Violaceomyces</taxon>
    </lineage>
</organism>
<proteinExistence type="predicted"/>